<dbReference type="Proteomes" id="UP000321638">
    <property type="component" value="Unassembled WGS sequence"/>
</dbReference>
<comment type="similarity">
    <text evidence="3 11">Belongs to the NadD family.</text>
</comment>
<feature type="domain" description="Cytidyltransferase-like" evidence="12">
    <location>
        <begin position="3"/>
        <end position="181"/>
    </location>
</feature>
<dbReference type="EMBL" id="VDUZ01000007">
    <property type="protein sequence ID" value="TXL78279.1"/>
    <property type="molecule type" value="Genomic_DNA"/>
</dbReference>
<dbReference type="Gene3D" id="3.40.50.620">
    <property type="entry name" value="HUPs"/>
    <property type="match status" value="1"/>
</dbReference>
<comment type="caution">
    <text evidence="13">The sequence shown here is derived from an EMBL/GenBank/DDBJ whole genome shotgun (WGS) entry which is preliminary data.</text>
</comment>
<dbReference type="HAMAP" id="MF_00244">
    <property type="entry name" value="NaMN_adenylyltr"/>
    <property type="match status" value="1"/>
</dbReference>
<evidence type="ECO:0000256" key="4">
    <source>
        <dbReference type="ARBA" id="ARBA00022642"/>
    </source>
</evidence>
<evidence type="ECO:0000256" key="5">
    <source>
        <dbReference type="ARBA" id="ARBA00022679"/>
    </source>
</evidence>
<evidence type="ECO:0000313" key="14">
    <source>
        <dbReference type="Proteomes" id="UP000321638"/>
    </source>
</evidence>
<dbReference type="InterPro" id="IPR014729">
    <property type="entry name" value="Rossmann-like_a/b/a_fold"/>
</dbReference>
<keyword evidence="9 11" id="KW-0520">NAD</keyword>
<dbReference type="AlphaFoldDB" id="A0A5C8PSL1"/>
<name>A0A5C8PSL1_9HYPH</name>
<comment type="catalytic activity">
    <reaction evidence="10 11">
        <text>nicotinate beta-D-ribonucleotide + ATP + H(+) = deamido-NAD(+) + diphosphate</text>
        <dbReference type="Rhea" id="RHEA:22860"/>
        <dbReference type="ChEBI" id="CHEBI:15378"/>
        <dbReference type="ChEBI" id="CHEBI:30616"/>
        <dbReference type="ChEBI" id="CHEBI:33019"/>
        <dbReference type="ChEBI" id="CHEBI:57502"/>
        <dbReference type="ChEBI" id="CHEBI:58437"/>
        <dbReference type="EC" id="2.7.7.18"/>
    </reaction>
</comment>
<dbReference type="GO" id="GO:0009435">
    <property type="term" value="P:NAD+ biosynthetic process"/>
    <property type="evidence" value="ECO:0007669"/>
    <property type="project" value="UniProtKB-UniRule"/>
</dbReference>
<comment type="function">
    <text evidence="1 11">Catalyzes the reversible adenylation of nicotinate mononucleotide (NaMN) to nicotinic acid adenine dinucleotide (NaAD).</text>
</comment>
<dbReference type="GO" id="GO:0005524">
    <property type="term" value="F:ATP binding"/>
    <property type="evidence" value="ECO:0007669"/>
    <property type="project" value="UniProtKB-KW"/>
</dbReference>
<evidence type="ECO:0000256" key="3">
    <source>
        <dbReference type="ARBA" id="ARBA00009014"/>
    </source>
</evidence>
<reference evidence="13 14" key="1">
    <citation type="submission" date="2019-06" db="EMBL/GenBank/DDBJ databases">
        <title>New taxonomy in bacterial strain CC-CFT640, isolated from vineyard.</title>
        <authorList>
            <person name="Lin S.-Y."/>
            <person name="Tsai C.-F."/>
            <person name="Young C.-C."/>
        </authorList>
    </citation>
    <scope>NUCLEOTIDE SEQUENCE [LARGE SCALE GENOMIC DNA]</scope>
    <source>
        <strain evidence="13 14">CC-CFT640</strain>
    </source>
</reference>
<keyword evidence="4 11" id="KW-0662">Pyridine nucleotide biosynthesis</keyword>
<keyword evidence="14" id="KW-1185">Reference proteome</keyword>
<dbReference type="PANTHER" id="PTHR39321">
    <property type="entry name" value="NICOTINATE-NUCLEOTIDE ADENYLYLTRANSFERASE-RELATED"/>
    <property type="match status" value="1"/>
</dbReference>
<dbReference type="EC" id="2.7.7.18" evidence="11"/>
<evidence type="ECO:0000256" key="9">
    <source>
        <dbReference type="ARBA" id="ARBA00023027"/>
    </source>
</evidence>
<dbReference type="GO" id="GO:0004515">
    <property type="term" value="F:nicotinate-nucleotide adenylyltransferase activity"/>
    <property type="evidence" value="ECO:0007669"/>
    <property type="project" value="UniProtKB-UniRule"/>
</dbReference>
<keyword evidence="5 11" id="KW-0808">Transferase</keyword>
<organism evidence="13 14">
    <name type="scientific">Vineibacter terrae</name>
    <dbReference type="NCBI Taxonomy" id="2586908"/>
    <lineage>
        <taxon>Bacteria</taxon>
        <taxon>Pseudomonadati</taxon>
        <taxon>Pseudomonadota</taxon>
        <taxon>Alphaproteobacteria</taxon>
        <taxon>Hyphomicrobiales</taxon>
        <taxon>Vineibacter</taxon>
    </lineage>
</organism>
<dbReference type="SUPFAM" id="SSF52374">
    <property type="entry name" value="Nucleotidylyl transferase"/>
    <property type="match status" value="1"/>
</dbReference>
<proteinExistence type="inferred from homology"/>
<comment type="pathway">
    <text evidence="2 11">Cofactor biosynthesis; NAD(+) biosynthesis; deamido-NAD(+) from nicotinate D-ribonucleotide: step 1/1.</text>
</comment>
<dbReference type="PANTHER" id="PTHR39321:SF3">
    <property type="entry name" value="PHOSPHOPANTETHEINE ADENYLYLTRANSFERASE"/>
    <property type="match status" value="1"/>
</dbReference>
<evidence type="ECO:0000256" key="7">
    <source>
        <dbReference type="ARBA" id="ARBA00022741"/>
    </source>
</evidence>
<sequence>MGLLGGSFNPAHAGHRHISLTALQRLRLDEVWWLVSPQNPLKATDGMAPLEQRMAQARHQAAGTRIRVTDIERALGTRYTIDTLAALRQLFPATRFVWLMGADNLAQMARWKRWPDLCRLAPFAVLDRPGNGTRALAGAVARRYPERRRSEQAAATLADAAPPAWSFIHSRLSPLSATALRAGHRPA</sequence>
<dbReference type="CDD" id="cd02165">
    <property type="entry name" value="NMNAT"/>
    <property type="match status" value="1"/>
</dbReference>
<dbReference type="OrthoDB" id="5295945at2"/>
<evidence type="ECO:0000256" key="1">
    <source>
        <dbReference type="ARBA" id="ARBA00002324"/>
    </source>
</evidence>
<accession>A0A5C8PSL1</accession>
<keyword evidence="7 11" id="KW-0547">Nucleotide-binding</keyword>
<dbReference type="UniPathway" id="UPA00253">
    <property type="reaction ID" value="UER00332"/>
</dbReference>
<evidence type="ECO:0000256" key="11">
    <source>
        <dbReference type="HAMAP-Rule" id="MF_00244"/>
    </source>
</evidence>
<evidence type="ECO:0000256" key="2">
    <source>
        <dbReference type="ARBA" id="ARBA00005019"/>
    </source>
</evidence>
<gene>
    <name evidence="11" type="primary">nadD</name>
    <name evidence="13" type="ORF">FHP25_08455</name>
</gene>
<keyword evidence="6 11" id="KW-0548">Nucleotidyltransferase</keyword>
<dbReference type="InterPro" id="IPR004821">
    <property type="entry name" value="Cyt_trans-like"/>
</dbReference>
<keyword evidence="8 11" id="KW-0067">ATP-binding</keyword>
<evidence type="ECO:0000256" key="6">
    <source>
        <dbReference type="ARBA" id="ARBA00022695"/>
    </source>
</evidence>
<dbReference type="NCBIfam" id="NF000843">
    <property type="entry name" value="PRK00071.2-2"/>
    <property type="match status" value="1"/>
</dbReference>
<evidence type="ECO:0000256" key="10">
    <source>
        <dbReference type="ARBA" id="ARBA00048721"/>
    </source>
</evidence>
<evidence type="ECO:0000259" key="12">
    <source>
        <dbReference type="Pfam" id="PF01467"/>
    </source>
</evidence>
<protein>
    <recommendedName>
        <fullName evidence="11">Probable nicotinate-nucleotide adenylyltransferase</fullName>
        <ecNumber evidence="11">2.7.7.18</ecNumber>
    </recommendedName>
    <alternativeName>
        <fullName evidence="11">Deamido-NAD(+) diphosphorylase</fullName>
    </alternativeName>
    <alternativeName>
        <fullName evidence="11">Deamido-NAD(+) pyrophosphorylase</fullName>
    </alternativeName>
    <alternativeName>
        <fullName evidence="11">Nicotinate mononucleotide adenylyltransferase</fullName>
        <shortName evidence="11">NaMN adenylyltransferase</shortName>
    </alternativeName>
</protein>
<evidence type="ECO:0000256" key="8">
    <source>
        <dbReference type="ARBA" id="ARBA00022840"/>
    </source>
</evidence>
<dbReference type="Pfam" id="PF01467">
    <property type="entry name" value="CTP_transf_like"/>
    <property type="match status" value="1"/>
</dbReference>
<dbReference type="InterPro" id="IPR005248">
    <property type="entry name" value="NadD/NMNAT"/>
</dbReference>
<evidence type="ECO:0000313" key="13">
    <source>
        <dbReference type="EMBL" id="TXL78279.1"/>
    </source>
</evidence>